<accession>A0A6C0K618</accession>
<sequence length="105" mass="11476">MSSLPAGYGFKPSHNTHENAAAAAKALATERAAKFFSSNNNSNSSRPTNPIGATAPKLNRLSKNTELGKPALYIPSAQAGGYKYKKRITHKRNHKRSKSRTRSRH</sequence>
<feature type="region of interest" description="Disordered" evidence="1">
    <location>
        <begin position="34"/>
        <end position="105"/>
    </location>
</feature>
<protein>
    <submittedName>
        <fullName evidence="2">Uncharacterized protein</fullName>
    </submittedName>
</protein>
<organism evidence="2">
    <name type="scientific">viral metagenome</name>
    <dbReference type="NCBI Taxonomy" id="1070528"/>
    <lineage>
        <taxon>unclassified sequences</taxon>
        <taxon>metagenomes</taxon>
        <taxon>organismal metagenomes</taxon>
    </lineage>
</organism>
<evidence type="ECO:0000256" key="1">
    <source>
        <dbReference type="SAM" id="MobiDB-lite"/>
    </source>
</evidence>
<feature type="compositionally biased region" description="Basic residues" evidence="1">
    <location>
        <begin position="83"/>
        <end position="105"/>
    </location>
</feature>
<dbReference type="EMBL" id="MN740798">
    <property type="protein sequence ID" value="QHU12240.1"/>
    <property type="molecule type" value="Genomic_DNA"/>
</dbReference>
<dbReference type="AlphaFoldDB" id="A0A6C0K618"/>
<proteinExistence type="predicted"/>
<reference evidence="2" key="1">
    <citation type="journal article" date="2020" name="Nature">
        <title>Giant virus diversity and host interactions through global metagenomics.</title>
        <authorList>
            <person name="Schulz F."/>
            <person name="Roux S."/>
            <person name="Paez-Espino D."/>
            <person name="Jungbluth S."/>
            <person name="Walsh D.A."/>
            <person name="Denef V.J."/>
            <person name="McMahon K.D."/>
            <person name="Konstantinidis K.T."/>
            <person name="Eloe-Fadrosh E.A."/>
            <person name="Kyrpides N.C."/>
            <person name="Woyke T."/>
        </authorList>
    </citation>
    <scope>NUCLEOTIDE SEQUENCE</scope>
    <source>
        <strain evidence="2">GVMAG-S-1101171-110</strain>
    </source>
</reference>
<evidence type="ECO:0000313" key="2">
    <source>
        <dbReference type="EMBL" id="QHU12240.1"/>
    </source>
</evidence>
<name>A0A6C0K618_9ZZZZ</name>